<dbReference type="RefSeq" id="WP_046134490.1">
    <property type="nucleotide sequence ID" value="NZ_FQVC01000005.1"/>
</dbReference>
<dbReference type="PATRIC" id="fig|1121477.3.peg.2376"/>
<dbReference type="EMBL" id="LAJF01000054">
    <property type="protein sequence ID" value="KKB85653.1"/>
    <property type="molecule type" value="Genomic_DNA"/>
</dbReference>
<dbReference type="Proteomes" id="UP000184533">
    <property type="component" value="Unassembled WGS sequence"/>
</dbReference>
<reference evidence="2 4" key="2">
    <citation type="submission" date="2016-11" db="EMBL/GenBank/DDBJ databases">
        <authorList>
            <person name="Jaros S."/>
            <person name="Januszkiewicz K."/>
            <person name="Wedrychowicz H."/>
        </authorList>
    </citation>
    <scope>NUCLEOTIDE SEQUENCE [LARGE SCALE GENOMIC DNA]</scope>
    <source>
        <strain evidence="2 4">DSM 17137</strain>
    </source>
</reference>
<evidence type="ECO:0000313" key="4">
    <source>
        <dbReference type="Proteomes" id="UP000184533"/>
    </source>
</evidence>
<reference evidence="1 3" key="1">
    <citation type="submission" date="2015-03" db="EMBL/GenBank/DDBJ databases">
        <authorList>
            <person name="Hassan Y.I."/>
            <person name="Lepp D."/>
            <person name="Zhou T."/>
        </authorList>
    </citation>
    <scope>NUCLEOTIDE SEQUENCE [LARGE SCALE GENOMIC DNA]</scope>
    <source>
        <strain evidence="1 3">DSM 17137</strain>
    </source>
</reference>
<sequence length="89" mass="10207">MTNYPFHAHARLYLGRDWKTATAQGPRAVRTAAQAIRFAMEDAAPVSLRGARLEVDDRTYTGSDIKDLYWRRDFPLARKADAGRDMRHN</sequence>
<name>A0A0F5LTJ4_9HYPH</name>
<protein>
    <submittedName>
        <fullName evidence="1">Uncharacterized protein</fullName>
    </submittedName>
</protein>
<keyword evidence="3" id="KW-1185">Reference proteome</keyword>
<dbReference type="EMBL" id="FQVC01000005">
    <property type="protein sequence ID" value="SHF16981.1"/>
    <property type="molecule type" value="Genomic_DNA"/>
</dbReference>
<dbReference type="Proteomes" id="UP000033608">
    <property type="component" value="Unassembled WGS sequence"/>
</dbReference>
<evidence type="ECO:0000313" key="3">
    <source>
        <dbReference type="Proteomes" id="UP000033608"/>
    </source>
</evidence>
<organism evidence="1 3">
    <name type="scientific">Devosia limi DSM 17137</name>
    <dbReference type="NCBI Taxonomy" id="1121477"/>
    <lineage>
        <taxon>Bacteria</taxon>
        <taxon>Pseudomonadati</taxon>
        <taxon>Pseudomonadota</taxon>
        <taxon>Alphaproteobacteria</taxon>
        <taxon>Hyphomicrobiales</taxon>
        <taxon>Devosiaceae</taxon>
        <taxon>Devosia</taxon>
    </lineage>
</organism>
<dbReference type="OrthoDB" id="7950200at2"/>
<evidence type="ECO:0000313" key="1">
    <source>
        <dbReference type="EMBL" id="KKB85653.1"/>
    </source>
</evidence>
<dbReference type="AlphaFoldDB" id="A0A0F5LTJ4"/>
<gene>
    <name evidence="2" type="ORF">SAMN02745223_01931</name>
    <name evidence="1" type="ORF">VW29_06435</name>
</gene>
<accession>A0A0F5LTJ4</accession>
<proteinExistence type="predicted"/>
<evidence type="ECO:0000313" key="2">
    <source>
        <dbReference type="EMBL" id="SHF16981.1"/>
    </source>
</evidence>